<organism evidence="2 3">
    <name type="scientific">Deinococcus petrolearius</name>
    <dbReference type="NCBI Taxonomy" id="1751295"/>
    <lineage>
        <taxon>Bacteria</taxon>
        <taxon>Thermotogati</taxon>
        <taxon>Deinococcota</taxon>
        <taxon>Deinococci</taxon>
        <taxon>Deinococcales</taxon>
        <taxon>Deinococcaceae</taxon>
        <taxon>Deinococcus</taxon>
    </lineage>
</organism>
<evidence type="ECO:0000256" key="1">
    <source>
        <dbReference type="SAM" id="MobiDB-lite"/>
    </source>
</evidence>
<dbReference type="Proteomes" id="UP001595979">
    <property type="component" value="Unassembled WGS sequence"/>
</dbReference>
<evidence type="ECO:0000313" key="2">
    <source>
        <dbReference type="EMBL" id="MFC5846741.1"/>
    </source>
</evidence>
<protein>
    <recommendedName>
        <fullName evidence="4">Peptidase C51 domain-containing protein</fullName>
    </recommendedName>
</protein>
<dbReference type="EMBL" id="JBHSOH010000001">
    <property type="protein sequence ID" value="MFC5846741.1"/>
    <property type="molecule type" value="Genomic_DNA"/>
</dbReference>
<sequence>MDHAHLHDQLVLLNGSKRHPVPGVSRVAVALSANVDTQATPAAGTAVVQLNEATAEVEVQVTMWTTAQWQAYQSLLAMFRRGAKDGPAVFTSAHPEIRARRMKRLYFSAETSQPYSPQEGYRVTLRFKEKLKDATRTQGVTDTQGLDSVLGVGATPAATAGNSTAAERALSNAMLSSLISPPAPADGGRATTAVAGYCSAAVRVAGTATGLPAALFGGTALSTEANFRRAGMSTPWNADSQKNLRVGQIVFFGGDATGQGHAGVVTGFDKDGMPLVSGNSIPTYLDRGGRLDARGNPLDRNIDARGTVRLNRLGTPTSVGLPGGVPKATPRIEGPAAPLPPQRPSAAIPQPPGR</sequence>
<proteinExistence type="predicted"/>
<dbReference type="RefSeq" id="WP_380045062.1">
    <property type="nucleotide sequence ID" value="NZ_JBHSOH010000001.1"/>
</dbReference>
<gene>
    <name evidence="2" type="ORF">ACFPQ6_00325</name>
</gene>
<comment type="caution">
    <text evidence="2">The sequence shown here is derived from an EMBL/GenBank/DDBJ whole genome shotgun (WGS) entry which is preliminary data.</text>
</comment>
<feature type="compositionally biased region" description="Pro residues" evidence="1">
    <location>
        <begin position="337"/>
        <end position="354"/>
    </location>
</feature>
<reference evidence="3" key="1">
    <citation type="journal article" date="2019" name="Int. J. Syst. Evol. Microbiol.">
        <title>The Global Catalogue of Microorganisms (GCM) 10K type strain sequencing project: providing services to taxonomists for standard genome sequencing and annotation.</title>
        <authorList>
            <consortium name="The Broad Institute Genomics Platform"/>
            <consortium name="The Broad Institute Genome Sequencing Center for Infectious Disease"/>
            <person name="Wu L."/>
            <person name="Ma J."/>
        </authorList>
    </citation>
    <scope>NUCLEOTIDE SEQUENCE [LARGE SCALE GENOMIC DNA]</scope>
    <source>
        <strain evidence="3">CGMCC 1.15053</strain>
    </source>
</reference>
<accession>A0ABW1DGY0</accession>
<evidence type="ECO:0000313" key="3">
    <source>
        <dbReference type="Proteomes" id="UP001595979"/>
    </source>
</evidence>
<feature type="region of interest" description="Disordered" evidence="1">
    <location>
        <begin position="313"/>
        <end position="354"/>
    </location>
</feature>
<keyword evidence="3" id="KW-1185">Reference proteome</keyword>
<evidence type="ECO:0008006" key="4">
    <source>
        <dbReference type="Google" id="ProtNLM"/>
    </source>
</evidence>
<name>A0ABW1DGY0_9DEIO</name>